<gene>
    <name evidence="2" type="ORF">BVC80_1329g6</name>
</gene>
<dbReference type="PANTHER" id="PTHR47334">
    <property type="entry name" value="SPLICING FACTOR PWI DOMAIN-CONTAINING PROTEIN / RNA RECOGNITION MOTIF (RRM)-CONTAINING PROTEIN"/>
    <property type="match status" value="1"/>
</dbReference>
<dbReference type="Gene3D" id="1.20.1390.10">
    <property type="entry name" value="PWI domain"/>
    <property type="match status" value="1"/>
</dbReference>
<keyword evidence="3" id="KW-1185">Reference proteome</keyword>
<dbReference type="SMART" id="SM00311">
    <property type="entry name" value="PWI"/>
    <property type="match status" value="1"/>
</dbReference>
<comment type="caution">
    <text evidence="2">The sequence shown here is derived from an EMBL/GenBank/DDBJ whole genome shotgun (WGS) entry which is preliminary data.</text>
</comment>
<dbReference type="Proteomes" id="UP000195402">
    <property type="component" value="Unassembled WGS sequence"/>
</dbReference>
<dbReference type="PROSITE" id="PS51025">
    <property type="entry name" value="PWI"/>
    <property type="match status" value="1"/>
</dbReference>
<dbReference type="EMBL" id="MVGT01004363">
    <property type="protein sequence ID" value="OVA00140.1"/>
    <property type="molecule type" value="Genomic_DNA"/>
</dbReference>
<dbReference type="AlphaFoldDB" id="A0A200PPK6"/>
<name>A0A200PPK6_MACCD</name>
<evidence type="ECO:0000259" key="1">
    <source>
        <dbReference type="PROSITE" id="PS51025"/>
    </source>
</evidence>
<reference evidence="2 3" key="1">
    <citation type="journal article" date="2017" name="Mol. Plant">
        <title>The Genome of Medicinal Plant Macleaya cordata Provides New Insights into Benzylisoquinoline Alkaloids Metabolism.</title>
        <authorList>
            <person name="Liu X."/>
            <person name="Liu Y."/>
            <person name="Huang P."/>
            <person name="Ma Y."/>
            <person name="Qing Z."/>
            <person name="Tang Q."/>
            <person name="Cao H."/>
            <person name="Cheng P."/>
            <person name="Zheng Y."/>
            <person name="Yuan Z."/>
            <person name="Zhou Y."/>
            <person name="Liu J."/>
            <person name="Tang Z."/>
            <person name="Zhuo Y."/>
            <person name="Zhang Y."/>
            <person name="Yu L."/>
            <person name="Huang J."/>
            <person name="Yang P."/>
            <person name="Peng Q."/>
            <person name="Zhang J."/>
            <person name="Jiang W."/>
            <person name="Zhang Z."/>
            <person name="Lin K."/>
            <person name="Ro D.K."/>
            <person name="Chen X."/>
            <person name="Xiong X."/>
            <person name="Shang Y."/>
            <person name="Huang S."/>
            <person name="Zeng J."/>
        </authorList>
    </citation>
    <scope>NUCLEOTIDE SEQUENCE [LARGE SCALE GENOMIC DNA]</scope>
    <source>
        <strain evidence="3">cv. BLH2017</strain>
        <tissue evidence="2">Root</tissue>
    </source>
</reference>
<dbReference type="Pfam" id="PF01480">
    <property type="entry name" value="PWI"/>
    <property type="match status" value="1"/>
</dbReference>
<dbReference type="OMA" id="EHEITGQ"/>
<sequence>MAALKQLVDNIPKTIEELLSYEINWGVYEKHEIDKRMRRWIYKKIIEIFEDNILQEDPYFSNVVDYIVSATKDHHVRVRSSRMLEILNDIFFLLDDETELFMMKMWRFLIFEIKRAEAASL</sequence>
<accession>A0A200PPK6</accession>
<feature type="domain" description="PWI" evidence="1">
    <location>
        <begin position="16"/>
        <end position="121"/>
    </location>
</feature>
<dbReference type="STRING" id="56857.A0A200PPK6"/>
<evidence type="ECO:0000313" key="3">
    <source>
        <dbReference type="Proteomes" id="UP000195402"/>
    </source>
</evidence>
<protein>
    <submittedName>
        <fullName evidence="2">PWI domain</fullName>
    </submittedName>
</protein>
<evidence type="ECO:0000313" key="2">
    <source>
        <dbReference type="EMBL" id="OVA00140.1"/>
    </source>
</evidence>
<organism evidence="2 3">
    <name type="scientific">Macleaya cordata</name>
    <name type="common">Five-seeded plume-poppy</name>
    <name type="synonym">Bocconia cordata</name>
    <dbReference type="NCBI Taxonomy" id="56857"/>
    <lineage>
        <taxon>Eukaryota</taxon>
        <taxon>Viridiplantae</taxon>
        <taxon>Streptophyta</taxon>
        <taxon>Embryophyta</taxon>
        <taxon>Tracheophyta</taxon>
        <taxon>Spermatophyta</taxon>
        <taxon>Magnoliopsida</taxon>
        <taxon>Ranunculales</taxon>
        <taxon>Papaveraceae</taxon>
        <taxon>Papaveroideae</taxon>
        <taxon>Macleaya</taxon>
    </lineage>
</organism>
<dbReference type="PANTHER" id="PTHR47334:SF2">
    <property type="entry name" value="RNA-BINDING MOTIF PROTEIN 25"/>
    <property type="match status" value="1"/>
</dbReference>
<dbReference type="OrthoDB" id="6275295at2759"/>
<proteinExistence type="predicted"/>
<dbReference type="InParanoid" id="A0A200PPK6"/>
<dbReference type="InterPro" id="IPR002483">
    <property type="entry name" value="PWI_dom"/>
</dbReference>
<dbReference type="InterPro" id="IPR053294">
    <property type="entry name" value="RBM_PWI_domain"/>
</dbReference>